<dbReference type="PANTHER" id="PTHR10272:SF0">
    <property type="entry name" value="PLATELET-ACTIVATING FACTOR ACETYLHYDROLASE"/>
    <property type="match status" value="1"/>
</dbReference>
<keyword evidence="8" id="KW-1185">Reference proteome</keyword>
<dbReference type="InterPro" id="IPR029058">
    <property type="entry name" value="AB_hydrolase_fold"/>
</dbReference>
<dbReference type="GO" id="GO:0003847">
    <property type="term" value="F:1-alkyl-2-acetylglycerophosphocholine esterase activity"/>
    <property type="evidence" value="ECO:0007669"/>
    <property type="project" value="UniProtKB-EC"/>
</dbReference>
<evidence type="ECO:0000256" key="3">
    <source>
        <dbReference type="ARBA" id="ARBA00022963"/>
    </source>
</evidence>
<feature type="region of interest" description="Disordered" evidence="5">
    <location>
        <begin position="311"/>
        <end position="368"/>
    </location>
</feature>
<comment type="caution">
    <text evidence="7">The sequence shown here is derived from an EMBL/GenBank/DDBJ whole genome shotgun (WGS) entry which is preliminary data.</text>
</comment>
<name>A0A8S1J6X6_9CHLO</name>
<keyword evidence="6" id="KW-0732">Signal</keyword>
<dbReference type="EC" id="3.1.1.47" evidence="1"/>
<organism evidence="7 8">
    <name type="scientific">Ostreobium quekettii</name>
    <dbReference type="NCBI Taxonomy" id="121088"/>
    <lineage>
        <taxon>Eukaryota</taxon>
        <taxon>Viridiplantae</taxon>
        <taxon>Chlorophyta</taxon>
        <taxon>core chlorophytes</taxon>
        <taxon>Ulvophyceae</taxon>
        <taxon>TCBD clade</taxon>
        <taxon>Bryopsidales</taxon>
        <taxon>Ostreobineae</taxon>
        <taxon>Ostreobiaceae</taxon>
        <taxon>Ostreobium</taxon>
    </lineage>
</organism>
<feature type="signal peptide" evidence="6">
    <location>
        <begin position="1"/>
        <end position="25"/>
    </location>
</feature>
<evidence type="ECO:0000256" key="6">
    <source>
        <dbReference type="SAM" id="SignalP"/>
    </source>
</evidence>
<dbReference type="AlphaFoldDB" id="A0A8S1J6X6"/>
<keyword evidence="3" id="KW-0442">Lipid degradation</keyword>
<evidence type="ECO:0000256" key="2">
    <source>
        <dbReference type="ARBA" id="ARBA00022801"/>
    </source>
</evidence>
<dbReference type="InterPro" id="IPR016024">
    <property type="entry name" value="ARM-type_fold"/>
</dbReference>
<evidence type="ECO:0000313" key="7">
    <source>
        <dbReference type="EMBL" id="CAD7701648.1"/>
    </source>
</evidence>
<dbReference type="PANTHER" id="PTHR10272">
    <property type="entry name" value="PLATELET-ACTIVATING FACTOR ACETYLHYDROLASE"/>
    <property type="match status" value="1"/>
</dbReference>
<keyword evidence="4" id="KW-0443">Lipid metabolism</keyword>
<dbReference type="EMBL" id="CAJHUC010001596">
    <property type="protein sequence ID" value="CAD7701648.1"/>
    <property type="molecule type" value="Genomic_DNA"/>
</dbReference>
<feature type="compositionally biased region" description="Acidic residues" evidence="5">
    <location>
        <begin position="315"/>
        <end position="368"/>
    </location>
</feature>
<gene>
    <name evidence="7" type="ORF">OSTQU699_LOCUS7005</name>
</gene>
<keyword evidence="2" id="KW-0378">Hydrolase</keyword>
<reference evidence="7" key="1">
    <citation type="submission" date="2020-12" db="EMBL/GenBank/DDBJ databases">
        <authorList>
            <person name="Iha C."/>
        </authorList>
    </citation>
    <scope>NUCLEOTIDE SEQUENCE</scope>
</reference>
<dbReference type="Gene3D" id="3.40.50.1820">
    <property type="entry name" value="alpha/beta hydrolase"/>
    <property type="match status" value="1"/>
</dbReference>
<evidence type="ECO:0000313" key="8">
    <source>
        <dbReference type="Proteomes" id="UP000708148"/>
    </source>
</evidence>
<protein>
    <recommendedName>
        <fullName evidence="1">1-alkyl-2-acetylglycerophosphocholine esterase</fullName>
        <ecNumber evidence="1">3.1.1.47</ecNumber>
    </recommendedName>
</protein>
<dbReference type="Proteomes" id="UP000708148">
    <property type="component" value="Unassembled WGS sequence"/>
</dbReference>
<accession>A0A8S1J6X6</accession>
<dbReference type="SUPFAM" id="SSF48371">
    <property type="entry name" value="ARM repeat"/>
    <property type="match status" value="1"/>
</dbReference>
<evidence type="ECO:0000256" key="1">
    <source>
        <dbReference type="ARBA" id="ARBA00013201"/>
    </source>
</evidence>
<evidence type="ECO:0000256" key="5">
    <source>
        <dbReference type="SAM" id="MobiDB-lite"/>
    </source>
</evidence>
<sequence>MELQLPTVIFFALLASQAILPLGAARPGSQLPTGRFLLQDVSFANTKEQMRLAAEQKPYGDVLLLNSERVCGYHLLEVLPPSCDPAAMNQALCCAAVLAFFDEGQCLCQPRLQFLGGVAAVQTLLALGPQCGSQFPFPSENEGLLSLRNLEQCRPTLEESTVGQLTPESVGLTAEELAALEAVEIPLFVDLYKPAFEPIFPVNTVTVNVTRKYPSVLSSPDSTATTFNAMVFYPDDPKGKKGNFPLVTFAPGLGGSPRSYNQTLTFLASQGAVVVSPLSTQWISPLDSFEFFKAYGGDVANALAWVLGDGTKTNDDDDDDDDDDMDDDLDDDIDDDVDDDDNGDIDGDIDDDVDDDVDDDLDDDDDEDGLAASIRSLVDVTRVGVLGHSYGGAMALEAAVVAQQNFSISIDGVFSTSPICVLASDVCDIPYEAAAKLEDMRVKFYVGELDEVSPPSHAEVFNSRLPKSAAGQFMELEGATHCFVEEDPKNWPIFNSQCGKGTISPFDQVAEWQRELVSFFKLD</sequence>
<dbReference type="SUPFAM" id="SSF53474">
    <property type="entry name" value="alpha/beta-Hydrolases"/>
    <property type="match status" value="1"/>
</dbReference>
<dbReference type="GO" id="GO:0016042">
    <property type="term" value="P:lipid catabolic process"/>
    <property type="evidence" value="ECO:0007669"/>
    <property type="project" value="UniProtKB-KW"/>
</dbReference>
<feature type="chain" id="PRO_5035887781" description="1-alkyl-2-acetylglycerophosphocholine esterase" evidence="6">
    <location>
        <begin position="26"/>
        <end position="523"/>
    </location>
</feature>
<evidence type="ECO:0000256" key="4">
    <source>
        <dbReference type="ARBA" id="ARBA00023098"/>
    </source>
</evidence>
<proteinExistence type="predicted"/>